<evidence type="ECO:0000313" key="1">
    <source>
        <dbReference type="EMBL" id="SMC46751.1"/>
    </source>
</evidence>
<dbReference type="Proteomes" id="UP000192393">
    <property type="component" value="Unassembled WGS sequence"/>
</dbReference>
<reference evidence="1 2" key="1">
    <citation type="submission" date="2017-04" db="EMBL/GenBank/DDBJ databases">
        <authorList>
            <person name="Afonso C.L."/>
            <person name="Miller P.J."/>
            <person name="Scott M.A."/>
            <person name="Spackman E."/>
            <person name="Goraichik I."/>
            <person name="Dimitrov K.M."/>
            <person name="Suarez D.L."/>
            <person name="Swayne D.E."/>
        </authorList>
    </citation>
    <scope>NUCLEOTIDE SEQUENCE [LARGE SCALE GENOMIC DNA]</scope>
    <source>
        <strain evidence="1 2">CGMCC 1.12708</strain>
    </source>
</reference>
<gene>
    <name evidence="1" type="ORF">SAMN06296427_102430</name>
</gene>
<dbReference type="AlphaFoldDB" id="A0A1W1ZF52"/>
<dbReference type="STRING" id="1434700.SAMN06296427_102430"/>
<proteinExistence type="predicted"/>
<protein>
    <submittedName>
        <fullName evidence="1">Uncharacterized protein</fullName>
    </submittedName>
</protein>
<dbReference type="RefSeq" id="WP_084016569.1">
    <property type="nucleotide sequence ID" value="NZ_FWXS01000002.1"/>
</dbReference>
<sequence length="172" mass="20479">MNNTGKTIILILLFGIFTEVRAQQSEECNQVLKDKIKISWNNDPREKLYEFTKCGIDSIDINTYYTKLIAKFWIENPHDSTSVSELNMRDIYEDFLSYKETSEFSKLKEITIISKKLASTIVNLEEWDEFEPLLLKVEIPKIYVDKFFEYIQEFDLSEYTYTQAFEKFMNSH</sequence>
<organism evidence="1 2">
    <name type="scientific">Moheibacter sediminis</name>
    <dbReference type="NCBI Taxonomy" id="1434700"/>
    <lineage>
        <taxon>Bacteria</taxon>
        <taxon>Pseudomonadati</taxon>
        <taxon>Bacteroidota</taxon>
        <taxon>Flavobacteriia</taxon>
        <taxon>Flavobacteriales</taxon>
        <taxon>Weeksellaceae</taxon>
        <taxon>Moheibacter</taxon>
    </lineage>
</organism>
<keyword evidence="2" id="KW-1185">Reference proteome</keyword>
<evidence type="ECO:0000313" key="2">
    <source>
        <dbReference type="Proteomes" id="UP000192393"/>
    </source>
</evidence>
<dbReference type="EMBL" id="FWXS01000002">
    <property type="protein sequence ID" value="SMC46751.1"/>
    <property type="molecule type" value="Genomic_DNA"/>
</dbReference>
<name>A0A1W1ZF52_9FLAO</name>
<accession>A0A1W1ZF52</accession>